<reference evidence="1" key="1">
    <citation type="submission" date="2018-06" db="EMBL/GenBank/DDBJ databases">
        <authorList>
            <consortium name="Pathogen Informatics"/>
            <person name="Doyle S."/>
        </authorList>
    </citation>
    <scope>NUCLEOTIDE SEQUENCE [LARGE SCALE GENOMIC DNA]</scope>
    <source>
        <strain evidence="1">NCTC11421</strain>
    </source>
</reference>
<dbReference type="AlphaFoldDB" id="A0A378W195"/>
<name>A0A378W195_NEIGO</name>
<proteinExistence type="predicted"/>
<gene>
    <name evidence="1" type="ORF">NCTC11421_02251</name>
</gene>
<protein>
    <submittedName>
        <fullName evidence="1">Uncharacterized protein</fullName>
    </submittedName>
</protein>
<accession>A0A378W195</accession>
<dbReference type="EMBL" id="UGRI01000001">
    <property type="protein sequence ID" value="SUA24254.1"/>
    <property type="molecule type" value="Genomic_DNA"/>
</dbReference>
<organism evidence="1">
    <name type="scientific">Neisseria gonorrhoeae</name>
    <dbReference type="NCBI Taxonomy" id="485"/>
    <lineage>
        <taxon>Bacteria</taxon>
        <taxon>Pseudomonadati</taxon>
        <taxon>Pseudomonadota</taxon>
        <taxon>Betaproteobacteria</taxon>
        <taxon>Neisseriales</taxon>
        <taxon>Neisseriaceae</taxon>
        <taxon>Neisseria</taxon>
    </lineage>
</organism>
<sequence>MQVLELDVVIGKDGIQFFTQFFRMQQIGGANGAACHFVFVGRADAAAGRADFAFAARCFAGLVERDVVRQDQRAGRRDFQTAFDVFHACRVQLVDFAQQGFGGNDNARTDEAIQSFVQDTARNQAQNGFFAADDQGMARIVAALEAHDAAGFFRQPVNDFTFTLVAPLCADYYNIFSHSHITYRY</sequence>
<evidence type="ECO:0000313" key="1">
    <source>
        <dbReference type="EMBL" id="SUA24254.1"/>
    </source>
</evidence>